<gene>
    <name evidence="1" type="ORF">L9F63_000728</name>
</gene>
<reference evidence="1" key="1">
    <citation type="journal article" date="2023" name="IScience">
        <title>Live-bearing cockroach genome reveals convergent evolutionary mechanisms linked to viviparity in insects and beyond.</title>
        <authorList>
            <person name="Fouks B."/>
            <person name="Harrison M.C."/>
            <person name="Mikhailova A.A."/>
            <person name="Marchal E."/>
            <person name="English S."/>
            <person name="Carruthers M."/>
            <person name="Jennings E.C."/>
            <person name="Chiamaka E.L."/>
            <person name="Frigard R.A."/>
            <person name="Pippel M."/>
            <person name="Attardo G.M."/>
            <person name="Benoit J.B."/>
            <person name="Bornberg-Bauer E."/>
            <person name="Tobe S.S."/>
        </authorList>
    </citation>
    <scope>NUCLEOTIDE SEQUENCE</scope>
    <source>
        <strain evidence="1">Stay&amp;Tobe</strain>
    </source>
</reference>
<dbReference type="EMBL" id="JASPKZ010000034">
    <property type="protein sequence ID" value="KAJ9601149.1"/>
    <property type="molecule type" value="Genomic_DNA"/>
</dbReference>
<reference evidence="1" key="2">
    <citation type="submission" date="2023-05" db="EMBL/GenBank/DDBJ databases">
        <authorList>
            <person name="Fouks B."/>
        </authorList>
    </citation>
    <scope>NUCLEOTIDE SEQUENCE</scope>
    <source>
        <strain evidence="1">Stay&amp;Tobe</strain>
        <tissue evidence="1">Testes</tissue>
    </source>
</reference>
<organism evidence="1 2">
    <name type="scientific">Diploptera punctata</name>
    <name type="common">Pacific beetle cockroach</name>
    <dbReference type="NCBI Taxonomy" id="6984"/>
    <lineage>
        <taxon>Eukaryota</taxon>
        <taxon>Metazoa</taxon>
        <taxon>Ecdysozoa</taxon>
        <taxon>Arthropoda</taxon>
        <taxon>Hexapoda</taxon>
        <taxon>Insecta</taxon>
        <taxon>Pterygota</taxon>
        <taxon>Neoptera</taxon>
        <taxon>Polyneoptera</taxon>
        <taxon>Dictyoptera</taxon>
        <taxon>Blattodea</taxon>
        <taxon>Blaberoidea</taxon>
        <taxon>Blaberidae</taxon>
        <taxon>Diplopterinae</taxon>
        <taxon>Diploptera</taxon>
    </lineage>
</organism>
<name>A0AAD8AL35_DIPPU</name>
<dbReference type="PANTHER" id="PTHR47326:SF1">
    <property type="entry name" value="HTH PSQ-TYPE DOMAIN-CONTAINING PROTEIN"/>
    <property type="match status" value="1"/>
</dbReference>
<dbReference type="Gene3D" id="3.30.420.10">
    <property type="entry name" value="Ribonuclease H-like superfamily/Ribonuclease H"/>
    <property type="match status" value="1"/>
</dbReference>
<dbReference type="AlphaFoldDB" id="A0AAD8AL35"/>
<dbReference type="InterPro" id="IPR036397">
    <property type="entry name" value="RNaseH_sf"/>
</dbReference>
<accession>A0AAD8AL35</accession>
<evidence type="ECO:0000313" key="1">
    <source>
        <dbReference type="EMBL" id="KAJ9601149.1"/>
    </source>
</evidence>
<dbReference type="PANTHER" id="PTHR47326">
    <property type="entry name" value="TRANSPOSABLE ELEMENT TC3 TRANSPOSASE-LIKE PROTEIN"/>
    <property type="match status" value="1"/>
</dbReference>
<keyword evidence="2" id="KW-1185">Reference proteome</keyword>
<comment type="caution">
    <text evidence="1">The sequence shown here is derived from an EMBL/GenBank/DDBJ whole genome shotgun (WGS) entry which is preliminary data.</text>
</comment>
<dbReference type="Proteomes" id="UP001233999">
    <property type="component" value="Unassembled WGS sequence"/>
</dbReference>
<proteinExistence type="predicted"/>
<evidence type="ECO:0000313" key="2">
    <source>
        <dbReference type="Proteomes" id="UP001233999"/>
    </source>
</evidence>
<sequence length="140" mass="16371">MLNRYGGGRGTSDEMVANVQAAYERSPRKSFKRASRNFKYRNPHRNELPNTFKKVRTTLDKIFSSCWIVRGGPIAYHPKTPDLTPLDFYLWGYVKDKVYVTPIRDLHDLRDRIIETIKSISEDMLQRTCQETVNRLTSSQ</sequence>
<protein>
    <submittedName>
        <fullName evidence="1">Uncharacterized protein</fullName>
    </submittedName>
</protein>
<dbReference type="GO" id="GO:0003676">
    <property type="term" value="F:nucleic acid binding"/>
    <property type="evidence" value="ECO:0007669"/>
    <property type="project" value="InterPro"/>
</dbReference>